<dbReference type="NCBIfam" id="TIGR02300">
    <property type="entry name" value="FYDLN_acid"/>
    <property type="match status" value="1"/>
</dbReference>
<dbReference type="Pfam" id="PF09538">
    <property type="entry name" value="FYDLN_acid"/>
    <property type="match status" value="1"/>
</dbReference>
<dbReference type="AlphaFoldDB" id="A0A6S6QXX4"/>
<evidence type="ECO:0000313" key="3">
    <source>
        <dbReference type="Proteomes" id="UP000515317"/>
    </source>
</evidence>
<feature type="compositionally biased region" description="Acidic residues" evidence="1">
    <location>
        <begin position="90"/>
        <end position="134"/>
    </location>
</feature>
<sequence length="134" mass="14450">MAKAELGTKRVCPTTGRKFYDLNKDPIISPYTGMVVPVAPVVASRASRAEPKAAVPVPAEEVVAEEEVEVISLDEADEEETTTGKKEAADDIDVVDEEIPDADDDDDTFLEEDEDDEVDAAELIDGELPGEEEA</sequence>
<evidence type="ECO:0000256" key="1">
    <source>
        <dbReference type="SAM" id="MobiDB-lite"/>
    </source>
</evidence>
<dbReference type="RefSeq" id="WP_222875730.1">
    <property type="nucleotide sequence ID" value="NZ_AP023361.1"/>
</dbReference>
<accession>A0A6S6QXX4</accession>
<gene>
    <name evidence="2" type="ORF">IZ6_28670</name>
</gene>
<dbReference type="KEGG" id="tso:IZ6_28670"/>
<name>A0A6S6QXX4_9HYPH</name>
<protein>
    <submittedName>
        <fullName evidence="2">TIGR02300 family protein</fullName>
    </submittedName>
</protein>
<keyword evidence="3" id="KW-1185">Reference proteome</keyword>
<dbReference type="EMBL" id="AP023361">
    <property type="protein sequence ID" value="BCJ92132.1"/>
    <property type="molecule type" value="Genomic_DNA"/>
</dbReference>
<feature type="region of interest" description="Disordered" evidence="1">
    <location>
        <begin position="73"/>
        <end position="134"/>
    </location>
</feature>
<organism evidence="2 3">
    <name type="scientific">Terrihabitans soli</name>
    <dbReference type="NCBI Taxonomy" id="708113"/>
    <lineage>
        <taxon>Bacteria</taxon>
        <taxon>Pseudomonadati</taxon>
        <taxon>Pseudomonadota</taxon>
        <taxon>Alphaproteobacteria</taxon>
        <taxon>Hyphomicrobiales</taxon>
        <taxon>Terrihabitans</taxon>
    </lineage>
</organism>
<proteinExistence type="predicted"/>
<evidence type="ECO:0000313" key="2">
    <source>
        <dbReference type="EMBL" id="BCJ92132.1"/>
    </source>
</evidence>
<dbReference type="Proteomes" id="UP000515317">
    <property type="component" value="Chromosome"/>
</dbReference>
<reference evidence="2 3" key="1">
    <citation type="submission" date="2020-08" db="EMBL/GenBank/DDBJ databases">
        <title>Genome sequence of Rhizobiales bacterium strain IZ6.</title>
        <authorList>
            <person name="Nakai R."/>
            <person name="Naganuma T."/>
        </authorList>
    </citation>
    <scope>NUCLEOTIDE SEQUENCE [LARGE SCALE GENOMIC DNA]</scope>
    <source>
        <strain evidence="2 3">IZ6</strain>
    </source>
</reference>
<dbReference type="InterPro" id="IPR012644">
    <property type="entry name" value="CHP02300_FYDLN_acid"/>
</dbReference>